<gene>
    <name evidence="1" type="ORF">F4V91_17450</name>
</gene>
<accession>A0A6A1TYU1</accession>
<name>A0A6A1TYU1_NEOGA</name>
<proteinExistence type="predicted"/>
<evidence type="ECO:0000313" key="1">
    <source>
        <dbReference type="EMBL" id="KAB1088057.1"/>
    </source>
</evidence>
<evidence type="ECO:0000313" key="2">
    <source>
        <dbReference type="Proteomes" id="UP000386575"/>
    </source>
</evidence>
<protein>
    <submittedName>
        <fullName evidence="1">Uncharacterized protein</fullName>
    </submittedName>
</protein>
<dbReference type="EMBL" id="VZUL01000002">
    <property type="protein sequence ID" value="KAB1088057.1"/>
    <property type="molecule type" value="Genomic_DNA"/>
</dbReference>
<dbReference type="AlphaFoldDB" id="A0A6A1TYU1"/>
<dbReference type="Proteomes" id="UP000386575">
    <property type="component" value="Unassembled WGS sequence"/>
</dbReference>
<dbReference type="RefSeq" id="WP_151044286.1">
    <property type="nucleotide sequence ID" value="NZ_JANFGR010000002.1"/>
</dbReference>
<comment type="caution">
    <text evidence="1">The sequence shown here is derived from an EMBL/GenBank/DDBJ whole genome shotgun (WGS) entry which is preliminary data.</text>
</comment>
<reference evidence="1 2" key="1">
    <citation type="submission" date="2019-09" db="EMBL/GenBank/DDBJ databases">
        <title>Genome sequencing of Ng87 strain.</title>
        <authorList>
            <person name="Karasev E.S."/>
            <person name="Andronov E."/>
        </authorList>
    </citation>
    <scope>NUCLEOTIDE SEQUENCE [LARGE SCALE GENOMIC DNA]</scope>
    <source>
        <strain evidence="1 2">Ng87</strain>
    </source>
</reference>
<dbReference type="GeneID" id="24258378"/>
<sequence>MRTTTPMPGDGIEVYDIDSGMGGVFTISVTRELGRDMVDVRIWYGKRTQNGWQSYGLFDGKTFQTSRDRLKSRRISG</sequence>
<organism evidence="1 2">
    <name type="scientific">Neorhizobium galegae</name>
    <name type="common">Rhizobium galegae</name>
    <dbReference type="NCBI Taxonomy" id="399"/>
    <lineage>
        <taxon>Bacteria</taxon>
        <taxon>Pseudomonadati</taxon>
        <taxon>Pseudomonadota</taxon>
        <taxon>Alphaproteobacteria</taxon>
        <taxon>Hyphomicrobiales</taxon>
        <taxon>Rhizobiaceae</taxon>
        <taxon>Rhizobium/Agrobacterium group</taxon>
        <taxon>Neorhizobium</taxon>
    </lineage>
</organism>